<keyword evidence="8" id="KW-0238">DNA-binding</keyword>
<evidence type="ECO:0000313" key="14">
    <source>
        <dbReference type="Proteomes" id="UP000663889"/>
    </source>
</evidence>
<dbReference type="InterPro" id="IPR013087">
    <property type="entry name" value="Znf_C2H2_type"/>
</dbReference>
<evidence type="ECO:0000256" key="7">
    <source>
        <dbReference type="ARBA" id="ARBA00023015"/>
    </source>
</evidence>
<sequence length="491" mass="57423">MLSNVDETFLNDEYNSSILNNLSQYSFQSTIIPTHFNMNNSDDWIHAYSIIKNSIVQIERINNNELLHIINNNHQKISLHNNPRVRGPKSTRFTCSICGLITVSMERLQKHINQHGQKLHLEIYRPEKKLSTLICEKCKATFSSTYALRKHQRVHTRDKPFSCDFCDSKFSQWGNLRHHIQRHLGISPYACPYCKKTFIAPCKLEVHIRGHLDERPYVCNRCQATFRCNDDLRKHLIIHADYKPFVCWLCTKQYFHASKLRMHMKEKHNLNVIIKKKDVLEQGIEYEITIINQQIKEILSDEPTRKVFFESINNNSNENELHIIDDNIGNYQLLNELNINDIETFVKSNPFILSDTDLKNCCQSHHQNHFDDFKLIDFPVMSGNESDYDNNDQCMTVKIPVNDHKLIRIDDKTHIENLNINNNQQSDTTTITSKDTSYRANRIISINPVATLDDSEPISFQPYRQDSITARRLLDIRSHLLLNTTLDATEV</sequence>
<feature type="domain" description="C2H2-type" evidence="12">
    <location>
        <begin position="245"/>
        <end position="268"/>
    </location>
</feature>
<keyword evidence="7" id="KW-0805">Transcription regulation</keyword>
<dbReference type="PANTHER" id="PTHR46179">
    <property type="entry name" value="ZINC FINGER PROTEIN"/>
    <property type="match status" value="1"/>
</dbReference>
<dbReference type="InterPro" id="IPR036236">
    <property type="entry name" value="Znf_C2H2_sf"/>
</dbReference>
<evidence type="ECO:0000256" key="9">
    <source>
        <dbReference type="ARBA" id="ARBA00023163"/>
    </source>
</evidence>
<keyword evidence="4" id="KW-0677">Repeat</keyword>
<evidence type="ECO:0000256" key="4">
    <source>
        <dbReference type="ARBA" id="ARBA00022737"/>
    </source>
</evidence>
<keyword evidence="5 11" id="KW-0863">Zinc-finger</keyword>
<gene>
    <name evidence="13" type="ORF">SEV965_LOCUS13613</name>
</gene>
<evidence type="ECO:0000256" key="11">
    <source>
        <dbReference type="PROSITE-ProRule" id="PRU00042"/>
    </source>
</evidence>
<reference evidence="13" key="1">
    <citation type="submission" date="2021-02" db="EMBL/GenBank/DDBJ databases">
        <authorList>
            <person name="Nowell W R."/>
        </authorList>
    </citation>
    <scope>NUCLEOTIDE SEQUENCE</scope>
</reference>
<proteinExistence type="inferred from homology"/>
<dbReference type="InterPro" id="IPR051061">
    <property type="entry name" value="Zinc_finger_trans_reg"/>
</dbReference>
<feature type="domain" description="C2H2-type" evidence="12">
    <location>
        <begin position="133"/>
        <end position="160"/>
    </location>
</feature>
<dbReference type="Gene3D" id="3.30.160.60">
    <property type="entry name" value="Classic Zinc Finger"/>
    <property type="match status" value="4"/>
</dbReference>
<dbReference type="AlphaFoldDB" id="A0A814KSH6"/>
<evidence type="ECO:0000256" key="6">
    <source>
        <dbReference type="ARBA" id="ARBA00022833"/>
    </source>
</evidence>
<evidence type="ECO:0000256" key="5">
    <source>
        <dbReference type="ARBA" id="ARBA00022771"/>
    </source>
</evidence>
<dbReference type="PROSITE" id="PS00028">
    <property type="entry name" value="ZINC_FINGER_C2H2_1"/>
    <property type="match status" value="5"/>
</dbReference>
<dbReference type="EMBL" id="CAJNOU010000649">
    <property type="protein sequence ID" value="CAF1056378.1"/>
    <property type="molecule type" value="Genomic_DNA"/>
</dbReference>
<dbReference type="SMART" id="SM00355">
    <property type="entry name" value="ZnF_C2H2"/>
    <property type="match status" value="6"/>
</dbReference>
<dbReference type="Proteomes" id="UP000663889">
    <property type="component" value="Unassembled WGS sequence"/>
</dbReference>
<dbReference type="FunFam" id="3.30.160.60:FF:000100">
    <property type="entry name" value="Zinc finger 45-like"/>
    <property type="match status" value="1"/>
</dbReference>
<evidence type="ECO:0000256" key="1">
    <source>
        <dbReference type="ARBA" id="ARBA00004123"/>
    </source>
</evidence>
<dbReference type="GO" id="GO:0005634">
    <property type="term" value="C:nucleus"/>
    <property type="evidence" value="ECO:0007669"/>
    <property type="project" value="UniProtKB-SubCell"/>
</dbReference>
<comment type="caution">
    <text evidence="13">The sequence shown here is derived from an EMBL/GenBank/DDBJ whole genome shotgun (WGS) entry which is preliminary data.</text>
</comment>
<comment type="subcellular location">
    <subcellularLocation>
        <location evidence="1">Nucleus</location>
    </subcellularLocation>
</comment>
<dbReference type="GO" id="GO:0006357">
    <property type="term" value="P:regulation of transcription by RNA polymerase II"/>
    <property type="evidence" value="ECO:0007669"/>
    <property type="project" value="TreeGrafter"/>
</dbReference>
<keyword evidence="10" id="KW-0539">Nucleus</keyword>
<dbReference type="PANTHER" id="PTHR46179:SF13">
    <property type="entry name" value="C2H2-TYPE DOMAIN-CONTAINING PROTEIN"/>
    <property type="match status" value="1"/>
</dbReference>
<feature type="domain" description="C2H2-type" evidence="12">
    <location>
        <begin position="161"/>
        <end position="188"/>
    </location>
</feature>
<keyword evidence="9" id="KW-0804">Transcription</keyword>
<dbReference type="GO" id="GO:0008270">
    <property type="term" value="F:zinc ion binding"/>
    <property type="evidence" value="ECO:0007669"/>
    <property type="project" value="UniProtKB-KW"/>
</dbReference>
<protein>
    <recommendedName>
        <fullName evidence="12">C2H2-type domain-containing protein</fullName>
    </recommendedName>
</protein>
<comment type="similarity">
    <text evidence="2">Belongs to the krueppel C2H2-type zinc-finger protein family.</text>
</comment>
<evidence type="ECO:0000259" key="12">
    <source>
        <dbReference type="PROSITE" id="PS50157"/>
    </source>
</evidence>
<feature type="domain" description="C2H2-type" evidence="12">
    <location>
        <begin position="189"/>
        <end position="216"/>
    </location>
</feature>
<organism evidence="13 14">
    <name type="scientific">Rotaria sordida</name>
    <dbReference type="NCBI Taxonomy" id="392033"/>
    <lineage>
        <taxon>Eukaryota</taxon>
        <taxon>Metazoa</taxon>
        <taxon>Spiralia</taxon>
        <taxon>Gnathifera</taxon>
        <taxon>Rotifera</taxon>
        <taxon>Eurotatoria</taxon>
        <taxon>Bdelloidea</taxon>
        <taxon>Philodinida</taxon>
        <taxon>Philodinidae</taxon>
        <taxon>Rotaria</taxon>
    </lineage>
</organism>
<evidence type="ECO:0000256" key="8">
    <source>
        <dbReference type="ARBA" id="ARBA00023125"/>
    </source>
</evidence>
<accession>A0A814KSH6</accession>
<feature type="domain" description="C2H2-type" evidence="12">
    <location>
        <begin position="217"/>
        <end position="244"/>
    </location>
</feature>
<evidence type="ECO:0000256" key="3">
    <source>
        <dbReference type="ARBA" id="ARBA00022723"/>
    </source>
</evidence>
<dbReference type="FunFam" id="3.30.160.60:FF:000075">
    <property type="entry name" value="Putative zinc finger protein 536"/>
    <property type="match status" value="1"/>
</dbReference>
<evidence type="ECO:0000256" key="10">
    <source>
        <dbReference type="ARBA" id="ARBA00023242"/>
    </source>
</evidence>
<keyword evidence="3" id="KW-0479">Metal-binding</keyword>
<evidence type="ECO:0000256" key="2">
    <source>
        <dbReference type="ARBA" id="ARBA00006991"/>
    </source>
</evidence>
<keyword evidence="6" id="KW-0862">Zinc</keyword>
<name>A0A814KSH6_9BILA</name>
<dbReference type="SUPFAM" id="SSF57667">
    <property type="entry name" value="beta-beta-alpha zinc fingers"/>
    <property type="match status" value="3"/>
</dbReference>
<dbReference type="Pfam" id="PF00096">
    <property type="entry name" value="zf-C2H2"/>
    <property type="match status" value="3"/>
</dbReference>
<dbReference type="PROSITE" id="PS50157">
    <property type="entry name" value="ZINC_FINGER_C2H2_2"/>
    <property type="match status" value="5"/>
</dbReference>
<dbReference type="GO" id="GO:0003677">
    <property type="term" value="F:DNA binding"/>
    <property type="evidence" value="ECO:0007669"/>
    <property type="project" value="UniProtKB-KW"/>
</dbReference>
<evidence type="ECO:0000313" key="13">
    <source>
        <dbReference type="EMBL" id="CAF1056378.1"/>
    </source>
</evidence>